<dbReference type="RefSeq" id="WP_224863483.1">
    <property type="nucleotide sequence ID" value="NZ_JAYJJT010000006.1"/>
</dbReference>
<sequence>MIAAAQEANVDTLVLSSETFAHAFPVHLARLKKVLTGHAIHLVVTLNDIERRAGSIWQELVKGGGVLDLEKGMEHILSREPAMQPQLTRAFIDALAPYQTSVVLSHHRAPAAELLTNLCGAIGLFEAVPETEAAARASTLLLNQSLGVTETEILRSVNSWVREAVGDLSEISYLEIRNLYLNLFNTQIWRDSVPLQLITVPPAHVAEVLDRGRRELNDLKNLAGSGRARIFGDLDTVESILAERTAGGATR</sequence>
<reference evidence="1 2" key="1">
    <citation type="submission" date="2023-12" db="EMBL/GenBank/DDBJ databases">
        <title>Description of new species of Mycobacterium terrae complex isolated from sewage at the Sao Paulo Zoological Park Foundation in Brazil.</title>
        <authorList>
            <person name="Romagnoli C.L."/>
            <person name="Conceicao E.C."/>
            <person name="Machado E."/>
            <person name="Barreto L.B.P.F."/>
            <person name="Sharma A."/>
            <person name="Silva N.M."/>
            <person name="Marques L.E."/>
            <person name="Juliana M.A."/>
            <person name="Lourenco M.C.S."/>
            <person name="Digiampietri L.A."/>
            <person name="Suffys P.N."/>
            <person name="Viana-Niero C."/>
        </authorList>
    </citation>
    <scope>NUCLEOTIDE SEQUENCE [LARGE SCALE GENOMIC DNA]</scope>
    <source>
        <strain evidence="1 2">MYC123</strain>
    </source>
</reference>
<gene>
    <name evidence="1" type="ORF">KV112_07010</name>
</gene>
<organism evidence="1 2">
    <name type="scientific">[Mycobacterium] zoologicum</name>
    <dbReference type="NCBI Taxonomy" id="2872311"/>
    <lineage>
        <taxon>Bacteria</taxon>
        <taxon>Bacillati</taxon>
        <taxon>Actinomycetota</taxon>
        <taxon>Actinomycetes</taxon>
        <taxon>Mycobacteriales</taxon>
        <taxon>Mycobacteriaceae</taxon>
        <taxon>Mycolicibacter</taxon>
    </lineage>
</organism>
<dbReference type="Proteomes" id="UP001299046">
    <property type="component" value="Unassembled WGS sequence"/>
</dbReference>
<evidence type="ECO:0000313" key="1">
    <source>
        <dbReference type="EMBL" id="MEB3049486.1"/>
    </source>
</evidence>
<comment type="caution">
    <text evidence="1">The sequence shown here is derived from an EMBL/GenBank/DDBJ whole genome shotgun (WGS) entry which is preliminary data.</text>
</comment>
<name>A0ABU5YHE5_9MYCO</name>
<evidence type="ECO:0000313" key="2">
    <source>
        <dbReference type="Proteomes" id="UP001299046"/>
    </source>
</evidence>
<protein>
    <submittedName>
        <fullName evidence="1">Uncharacterized protein</fullName>
    </submittedName>
</protein>
<keyword evidence="2" id="KW-1185">Reference proteome</keyword>
<proteinExistence type="predicted"/>
<dbReference type="EMBL" id="JAYJJT010000006">
    <property type="protein sequence ID" value="MEB3049486.1"/>
    <property type="molecule type" value="Genomic_DNA"/>
</dbReference>
<accession>A0ABU5YHE5</accession>